<reference evidence="10 11" key="1">
    <citation type="submission" date="2022-03" db="EMBL/GenBank/DDBJ databases">
        <title>Novel taxa within the pig intestine.</title>
        <authorList>
            <person name="Wylensek D."/>
            <person name="Bishof K."/>
            <person name="Afrizal A."/>
            <person name="Clavel T."/>
        </authorList>
    </citation>
    <scope>NUCLEOTIDE SEQUENCE [LARGE SCALE GENOMIC DNA]</scope>
    <source>
        <strain evidence="10 11">CLA-KB-P66</strain>
    </source>
</reference>
<evidence type="ECO:0000256" key="1">
    <source>
        <dbReference type="ARBA" id="ARBA00022485"/>
    </source>
</evidence>
<feature type="binding site" evidence="8">
    <location>
        <position position="75"/>
    </location>
    <ligand>
        <name>S-adenosyl-L-methionine</name>
        <dbReference type="ChEBI" id="CHEBI:59789"/>
    </ligand>
</feature>
<evidence type="ECO:0000256" key="5">
    <source>
        <dbReference type="ARBA" id="ARBA00023004"/>
    </source>
</evidence>
<dbReference type="SUPFAM" id="SSF102114">
    <property type="entry name" value="Radical SAM enzymes"/>
    <property type="match status" value="1"/>
</dbReference>
<dbReference type="Proteomes" id="UP001275932">
    <property type="component" value="Unassembled WGS sequence"/>
</dbReference>
<dbReference type="InterPro" id="IPR007197">
    <property type="entry name" value="rSAM"/>
</dbReference>
<keyword evidence="2 8" id="KW-0949">S-adenosyl-L-methionine</keyword>
<feature type="domain" description="Radical SAM core" evidence="9">
    <location>
        <begin position="19"/>
        <end position="203"/>
    </location>
</feature>
<evidence type="ECO:0000259" key="9">
    <source>
        <dbReference type="PROSITE" id="PS51918"/>
    </source>
</evidence>
<comment type="cofactor">
    <cofactor evidence="8">
        <name>Mg(2+)</name>
        <dbReference type="ChEBI" id="CHEBI:18420"/>
    </cofactor>
</comment>
<dbReference type="InterPro" id="IPR013785">
    <property type="entry name" value="Aldolase_TIM"/>
</dbReference>
<comment type="cofactor">
    <cofactor evidence="8">
        <name>S-adenosyl-L-methionine</name>
        <dbReference type="ChEBI" id="CHEBI:59789"/>
    </cofactor>
    <text evidence="8">Binds 1 S-adenosyl-L-methionine per subunit.</text>
</comment>
<protein>
    <recommendedName>
        <fullName evidence="8">7-carboxy-7-deazaguanine synthase</fullName>
        <shortName evidence="8">CDG synthase</shortName>
        <ecNumber evidence="8">4.3.99.3</ecNumber>
    </recommendedName>
    <alternativeName>
        <fullName evidence="8">Queuosine biosynthesis protein QueE</fullName>
    </alternativeName>
</protein>
<dbReference type="Pfam" id="PF04055">
    <property type="entry name" value="Radical_SAM"/>
    <property type="match status" value="1"/>
</dbReference>
<evidence type="ECO:0000256" key="8">
    <source>
        <dbReference type="HAMAP-Rule" id="MF_00917"/>
    </source>
</evidence>
<dbReference type="EC" id="4.3.99.3" evidence="8"/>
<dbReference type="SFLD" id="SFLDS00029">
    <property type="entry name" value="Radical_SAM"/>
    <property type="match status" value="1"/>
</dbReference>
<feature type="binding site" evidence="8">
    <location>
        <position position="36"/>
    </location>
    <ligand>
        <name>[4Fe-4S] cluster</name>
        <dbReference type="ChEBI" id="CHEBI:49883"/>
        <note>4Fe-4S-S-AdoMet</note>
    </ligand>
</feature>
<evidence type="ECO:0000256" key="4">
    <source>
        <dbReference type="ARBA" id="ARBA00022842"/>
    </source>
</evidence>
<feature type="binding site" evidence="8">
    <location>
        <begin position="116"/>
        <end position="118"/>
    </location>
    <ligand>
        <name>S-adenosyl-L-methionine</name>
        <dbReference type="ChEBI" id="CHEBI:59789"/>
    </ligand>
</feature>
<comment type="pathway">
    <text evidence="8">Purine metabolism; 7-cyano-7-deazaguanine biosynthesis.</text>
</comment>
<feature type="binding site" evidence="8">
    <location>
        <position position="28"/>
    </location>
    <ligand>
        <name>substrate</name>
    </ligand>
</feature>
<dbReference type="Gene3D" id="3.20.20.70">
    <property type="entry name" value="Aldolase class I"/>
    <property type="match status" value="1"/>
</dbReference>
<evidence type="ECO:0000256" key="7">
    <source>
        <dbReference type="ARBA" id="ARBA00023239"/>
    </source>
</evidence>
<feature type="binding site" evidence="8">
    <location>
        <position position="39"/>
    </location>
    <ligand>
        <name>[4Fe-4S] cluster</name>
        <dbReference type="ChEBI" id="CHEBI:49883"/>
        <note>4Fe-4S-S-AdoMet</note>
    </ligand>
</feature>
<comment type="function">
    <text evidence="8">Catalyzes the complex heterocyclic radical-mediated conversion of 6-carboxy-5,6,7,8-tetrahydropterin (CPH4) to 7-carboxy-7-deazaguanine (CDG), a step common to the biosynthetic pathways of all 7-deazapurine-containing compounds.</text>
</comment>
<gene>
    <name evidence="8" type="primary">queE</name>
    <name evidence="10" type="ORF">MOX91_05700</name>
</gene>
<evidence type="ECO:0000256" key="2">
    <source>
        <dbReference type="ARBA" id="ARBA00022691"/>
    </source>
</evidence>
<dbReference type="HAMAP" id="MF_00917">
    <property type="entry name" value="QueE"/>
    <property type="match status" value="1"/>
</dbReference>
<accession>A0ABU4WGI6</accession>
<comment type="caution">
    <text evidence="10">The sequence shown here is derived from an EMBL/GenBank/DDBJ whole genome shotgun (WGS) entry which is preliminary data.</text>
</comment>
<dbReference type="EMBL" id="JALBUT010000005">
    <property type="protein sequence ID" value="MDX8415672.1"/>
    <property type="molecule type" value="Genomic_DNA"/>
</dbReference>
<proteinExistence type="inferred from homology"/>
<dbReference type="RefSeq" id="WP_370397117.1">
    <property type="nucleotide sequence ID" value="NZ_JALBUT010000005.1"/>
</dbReference>
<comment type="subunit">
    <text evidence="8">Homodimer.</text>
</comment>
<comment type="cofactor">
    <cofactor evidence="8">
        <name>[4Fe-4S] cluster</name>
        <dbReference type="ChEBI" id="CHEBI:49883"/>
    </cofactor>
    <text evidence="8">Binds 1 [4Fe-4S] cluster. The cluster is coordinated with 3 cysteines and an exchangeable S-adenosyl-L-methionine.</text>
</comment>
<feature type="binding site" evidence="8">
    <location>
        <position position="41"/>
    </location>
    <ligand>
        <name>Mg(2+)</name>
        <dbReference type="ChEBI" id="CHEBI:18420"/>
    </ligand>
</feature>
<feature type="binding site" evidence="8">
    <location>
        <position position="32"/>
    </location>
    <ligand>
        <name>[4Fe-4S] cluster</name>
        <dbReference type="ChEBI" id="CHEBI:49883"/>
        <note>4Fe-4S-S-AdoMet</note>
    </ligand>
</feature>
<name>A0ABU4WGI6_9BACT</name>
<dbReference type="PIRSF" id="PIRSF000370">
    <property type="entry name" value="QueE"/>
    <property type="match status" value="1"/>
</dbReference>
<keyword evidence="5 8" id="KW-0408">Iron</keyword>
<keyword evidence="11" id="KW-1185">Reference proteome</keyword>
<keyword evidence="4 8" id="KW-0460">Magnesium</keyword>
<dbReference type="InterPro" id="IPR024924">
    <property type="entry name" value="7-CO-7-deazaguanine_synth-like"/>
</dbReference>
<feature type="binding site" evidence="8">
    <location>
        <position position="73"/>
    </location>
    <ligand>
        <name>substrate</name>
    </ligand>
</feature>
<evidence type="ECO:0000256" key="6">
    <source>
        <dbReference type="ARBA" id="ARBA00023014"/>
    </source>
</evidence>
<organism evidence="10 11">
    <name type="scientific">Intestinicryptomonas porci</name>
    <dbReference type="NCBI Taxonomy" id="2926320"/>
    <lineage>
        <taxon>Bacteria</taxon>
        <taxon>Pseudomonadati</taxon>
        <taxon>Verrucomicrobiota</taxon>
        <taxon>Opitutia</taxon>
        <taxon>Opitutales</taxon>
        <taxon>Intestinicryptomonaceae</taxon>
        <taxon>Intestinicryptomonas</taxon>
    </lineage>
</organism>
<evidence type="ECO:0000256" key="3">
    <source>
        <dbReference type="ARBA" id="ARBA00022723"/>
    </source>
</evidence>
<comment type="similarity">
    <text evidence="8">Belongs to the radical SAM superfamily. 7-carboxy-7-deazaguanine synthase family.</text>
</comment>
<evidence type="ECO:0000313" key="10">
    <source>
        <dbReference type="EMBL" id="MDX8415672.1"/>
    </source>
</evidence>
<sequence length="203" mass="22547">MAVYPIVETFYSIQGEGLYAGAGAYFVRLFGCPVKCPWCDTKNSWTGKPNLSLSSDEIANEASLSSCDFAVITGGEPTIHPLQELIDAFHERGIKVHIETSGYMPKNIEADWITLSPKLHSHTHESYLEAADELKFIVSSEDEISLYLEKFGGYLRGKKAVFITPEFSKSRDAELLNSICETVKLYGSPLRAGWQLHKCFGAI</sequence>
<feature type="binding site" evidence="8">
    <location>
        <begin position="13"/>
        <end position="15"/>
    </location>
    <ligand>
        <name>substrate</name>
    </ligand>
</feature>
<keyword evidence="1 8" id="KW-0004">4Fe-4S</keyword>
<keyword evidence="3 8" id="KW-0479">Metal-binding</keyword>
<dbReference type="PANTHER" id="PTHR42836">
    <property type="entry name" value="7-CARBOXY-7-DEAZAGUANINE SYNTHASE"/>
    <property type="match status" value="1"/>
</dbReference>
<comment type="catalytic activity">
    <reaction evidence="8">
        <text>6-carboxy-5,6,7,8-tetrahydropterin + H(+) = 7-carboxy-7-carbaguanine + NH4(+)</text>
        <dbReference type="Rhea" id="RHEA:27974"/>
        <dbReference type="ChEBI" id="CHEBI:15378"/>
        <dbReference type="ChEBI" id="CHEBI:28938"/>
        <dbReference type="ChEBI" id="CHEBI:61032"/>
        <dbReference type="ChEBI" id="CHEBI:61036"/>
        <dbReference type="EC" id="4.3.99.3"/>
    </reaction>
</comment>
<dbReference type="PROSITE" id="PS51918">
    <property type="entry name" value="RADICAL_SAM"/>
    <property type="match status" value="1"/>
</dbReference>
<keyword evidence="6 8" id="KW-0411">Iron-sulfur</keyword>
<comment type="caution">
    <text evidence="8">Lacks conserved residue(s) required for the propagation of feature annotation.</text>
</comment>
<dbReference type="InterPro" id="IPR058240">
    <property type="entry name" value="rSAM_sf"/>
</dbReference>
<evidence type="ECO:0000313" key="11">
    <source>
        <dbReference type="Proteomes" id="UP001275932"/>
    </source>
</evidence>
<keyword evidence="8" id="KW-0671">Queuosine biosynthesis</keyword>
<dbReference type="PANTHER" id="PTHR42836:SF1">
    <property type="entry name" value="7-CARBOXY-7-DEAZAGUANINE SYNTHASE"/>
    <property type="match status" value="1"/>
</dbReference>
<feature type="binding site" evidence="8">
    <location>
        <begin position="38"/>
        <end position="40"/>
    </location>
    <ligand>
        <name>S-adenosyl-L-methionine</name>
        <dbReference type="ChEBI" id="CHEBI:59789"/>
    </ligand>
</feature>
<keyword evidence="7 8" id="KW-0456">Lyase</keyword>